<dbReference type="Proteomes" id="UP000298030">
    <property type="component" value="Unassembled WGS sequence"/>
</dbReference>
<evidence type="ECO:0000313" key="12">
    <source>
        <dbReference type="EMBL" id="TEB21482.1"/>
    </source>
</evidence>
<keyword evidence="5" id="KW-0808">Transferase</keyword>
<keyword evidence="11" id="KW-1133">Transmembrane helix</keyword>
<keyword evidence="6 11" id="KW-0812">Transmembrane</keyword>
<gene>
    <name evidence="12" type="ORF">FA13DRAFT_99926</name>
</gene>
<feature type="transmembrane region" description="Helical" evidence="11">
    <location>
        <begin position="102"/>
        <end position="121"/>
    </location>
</feature>
<keyword evidence="3" id="KW-1003">Cell membrane</keyword>
<dbReference type="STRING" id="71717.A0A4Y7SI95"/>
<comment type="subcellular location">
    <subcellularLocation>
        <location evidence="1">Cell membrane</location>
        <topology evidence="1">Multi-pass membrane protein</topology>
    </subcellularLocation>
</comment>
<dbReference type="InterPro" id="IPR004835">
    <property type="entry name" value="Chitin_synth"/>
</dbReference>
<reference evidence="12 13" key="1">
    <citation type="journal article" date="2019" name="Nat. Ecol. Evol.">
        <title>Megaphylogeny resolves global patterns of mushroom evolution.</title>
        <authorList>
            <person name="Varga T."/>
            <person name="Krizsan K."/>
            <person name="Foldi C."/>
            <person name="Dima B."/>
            <person name="Sanchez-Garcia M."/>
            <person name="Sanchez-Ramirez S."/>
            <person name="Szollosi G.J."/>
            <person name="Szarkandi J.G."/>
            <person name="Papp V."/>
            <person name="Albert L."/>
            <person name="Andreopoulos W."/>
            <person name="Angelini C."/>
            <person name="Antonin V."/>
            <person name="Barry K.W."/>
            <person name="Bougher N.L."/>
            <person name="Buchanan P."/>
            <person name="Buyck B."/>
            <person name="Bense V."/>
            <person name="Catcheside P."/>
            <person name="Chovatia M."/>
            <person name="Cooper J."/>
            <person name="Damon W."/>
            <person name="Desjardin D."/>
            <person name="Finy P."/>
            <person name="Geml J."/>
            <person name="Haridas S."/>
            <person name="Hughes K."/>
            <person name="Justo A."/>
            <person name="Karasinski D."/>
            <person name="Kautmanova I."/>
            <person name="Kiss B."/>
            <person name="Kocsube S."/>
            <person name="Kotiranta H."/>
            <person name="LaButti K.M."/>
            <person name="Lechner B.E."/>
            <person name="Liimatainen K."/>
            <person name="Lipzen A."/>
            <person name="Lukacs Z."/>
            <person name="Mihaltcheva S."/>
            <person name="Morgado L.N."/>
            <person name="Niskanen T."/>
            <person name="Noordeloos M.E."/>
            <person name="Ohm R.A."/>
            <person name="Ortiz-Santana B."/>
            <person name="Ovrebo C."/>
            <person name="Racz N."/>
            <person name="Riley R."/>
            <person name="Savchenko A."/>
            <person name="Shiryaev A."/>
            <person name="Soop K."/>
            <person name="Spirin V."/>
            <person name="Szebenyi C."/>
            <person name="Tomsovsky M."/>
            <person name="Tulloss R.E."/>
            <person name="Uehling J."/>
            <person name="Grigoriev I.V."/>
            <person name="Vagvolgyi C."/>
            <person name="Papp T."/>
            <person name="Martin F.M."/>
            <person name="Miettinen O."/>
            <person name="Hibbett D.S."/>
            <person name="Nagy L.G."/>
        </authorList>
    </citation>
    <scope>NUCLEOTIDE SEQUENCE [LARGE SCALE GENOMIC DNA]</scope>
    <source>
        <strain evidence="12 13">FP101781</strain>
    </source>
</reference>
<evidence type="ECO:0000256" key="8">
    <source>
        <dbReference type="ARBA" id="ARBA00023316"/>
    </source>
</evidence>
<dbReference type="EC" id="2.4.1.16" evidence="2"/>
<comment type="caution">
    <text evidence="12">The sequence shown here is derived from an EMBL/GenBank/DDBJ whole genome shotgun (WGS) entry which is preliminary data.</text>
</comment>
<keyword evidence="8" id="KW-0961">Cell wall biogenesis/degradation</keyword>
<comment type="similarity">
    <text evidence="9">Belongs to the chitin synthase family. Class III subfamily.</text>
</comment>
<evidence type="ECO:0000256" key="1">
    <source>
        <dbReference type="ARBA" id="ARBA00004651"/>
    </source>
</evidence>
<keyword evidence="13" id="KW-1185">Reference proteome</keyword>
<dbReference type="GO" id="GO:0005886">
    <property type="term" value="C:plasma membrane"/>
    <property type="evidence" value="ECO:0007669"/>
    <property type="project" value="UniProtKB-SubCell"/>
</dbReference>
<evidence type="ECO:0000256" key="7">
    <source>
        <dbReference type="ARBA" id="ARBA00023136"/>
    </source>
</evidence>
<evidence type="ECO:0000256" key="4">
    <source>
        <dbReference type="ARBA" id="ARBA00022676"/>
    </source>
</evidence>
<comment type="catalytic activity">
    <reaction evidence="10">
        <text>[(1-&gt;4)-N-acetyl-beta-D-glucosaminyl](n) + UDP-N-acetyl-alpha-D-glucosamine = [(1-&gt;4)-N-acetyl-beta-D-glucosaminyl](n+1) + UDP + H(+)</text>
        <dbReference type="Rhea" id="RHEA:16637"/>
        <dbReference type="Rhea" id="RHEA-COMP:9593"/>
        <dbReference type="Rhea" id="RHEA-COMP:9595"/>
        <dbReference type="ChEBI" id="CHEBI:15378"/>
        <dbReference type="ChEBI" id="CHEBI:17029"/>
        <dbReference type="ChEBI" id="CHEBI:57705"/>
        <dbReference type="ChEBI" id="CHEBI:58223"/>
        <dbReference type="EC" id="2.4.1.16"/>
    </reaction>
</comment>
<evidence type="ECO:0000313" key="13">
    <source>
        <dbReference type="Proteomes" id="UP000298030"/>
    </source>
</evidence>
<dbReference type="PANTHER" id="PTHR22914:SF11">
    <property type="entry name" value="CHITIN SYNTHASE B"/>
    <property type="match status" value="1"/>
</dbReference>
<keyword evidence="7 11" id="KW-0472">Membrane</keyword>
<evidence type="ECO:0000256" key="6">
    <source>
        <dbReference type="ARBA" id="ARBA00022692"/>
    </source>
</evidence>
<organism evidence="12 13">
    <name type="scientific">Coprinellus micaceus</name>
    <name type="common">Glistening ink-cap mushroom</name>
    <name type="synonym">Coprinus micaceus</name>
    <dbReference type="NCBI Taxonomy" id="71717"/>
    <lineage>
        <taxon>Eukaryota</taxon>
        <taxon>Fungi</taxon>
        <taxon>Dikarya</taxon>
        <taxon>Basidiomycota</taxon>
        <taxon>Agaricomycotina</taxon>
        <taxon>Agaricomycetes</taxon>
        <taxon>Agaricomycetidae</taxon>
        <taxon>Agaricales</taxon>
        <taxon>Agaricineae</taxon>
        <taxon>Psathyrellaceae</taxon>
        <taxon>Coprinellus</taxon>
    </lineage>
</organism>
<dbReference type="GO" id="GO:0071555">
    <property type="term" value="P:cell wall organization"/>
    <property type="evidence" value="ECO:0007669"/>
    <property type="project" value="UniProtKB-KW"/>
</dbReference>
<evidence type="ECO:0000256" key="5">
    <source>
        <dbReference type="ARBA" id="ARBA00022679"/>
    </source>
</evidence>
<name>A0A4Y7SI95_COPMI</name>
<evidence type="ECO:0000256" key="11">
    <source>
        <dbReference type="SAM" id="Phobius"/>
    </source>
</evidence>
<dbReference type="AlphaFoldDB" id="A0A4Y7SI95"/>
<evidence type="ECO:0000256" key="2">
    <source>
        <dbReference type="ARBA" id="ARBA00012543"/>
    </source>
</evidence>
<dbReference type="GO" id="GO:0030428">
    <property type="term" value="C:cell septum"/>
    <property type="evidence" value="ECO:0007669"/>
    <property type="project" value="TreeGrafter"/>
</dbReference>
<protein>
    <recommendedName>
        <fullName evidence="2">chitin synthase</fullName>
        <ecNumber evidence="2">2.4.1.16</ecNumber>
    </recommendedName>
</protein>
<evidence type="ECO:0000256" key="3">
    <source>
        <dbReference type="ARBA" id="ARBA00022475"/>
    </source>
</evidence>
<keyword evidence="4" id="KW-0328">Glycosyltransferase</keyword>
<accession>A0A4Y7SI95</accession>
<dbReference type="PANTHER" id="PTHR22914">
    <property type="entry name" value="CHITIN SYNTHASE"/>
    <property type="match status" value="1"/>
</dbReference>
<feature type="transmembrane region" description="Helical" evidence="11">
    <location>
        <begin position="153"/>
        <end position="178"/>
    </location>
</feature>
<evidence type="ECO:0000256" key="10">
    <source>
        <dbReference type="ARBA" id="ARBA00048014"/>
    </source>
</evidence>
<dbReference type="GO" id="GO:0004100">
    <property type="term" value="F:chitin synthase activity"/>
    <property type="evidence" value="ECO:0007669"/>
    <property type="project" value="UniProtKB-EC"/>
</dbReference>
<sequence length="189" mass="21259">MFNSFIQYLILAPTFINILNVFAFCNLHDVSWGTKGSDSVDVLPSVKSKAALGDEAATVEESTNTQEDVDHFFKETVVRALAKVEVVEVVEKPTIEDDNKTFRTYLVSSWLVSNALLALAIQNIGGWLNINDADISPAKVAAWNKQAGDKRNIYFAFILYATFGLSMIRFLGCLFYWVRLNMFALCRRN</sequence>
<proteinExistence type="inferred from homology"/>
<dbReference type="GO" id="GO:0006031">
    <property type="term" value="P:chitin biosynthetic process"/>
    <property type="evidence" value="ECO:0007669"/>
    <property type="project" value="TreeGrafter"/>
</dbReference>
<evidence type="ECO:0000256" key="9">
    <source>
        <dbReference type="ARBA" id="ARBA00038055"/>
    </source>
</evidence>
<dbReference type="EMBL" id="QPFP01000109">
    <property type="protein sequence ID" value="TEB21482.1"/>
    <property type="molecule type" value="Genomic_DNA"/>
</dbReference>
<dbReference type="OrthoDB" id="26569at2759"/>
<feature type="transmembrane region" description="Helical" evidence="11">
    <location>
        <begin position="6"/>
        <end position="27"/>
    </location>
</feature>